<keyword evidence="1" id="KW-1133">Transmembrane helix</keyword>
<evidence type="ECO:0000256" key="1">
    <source>
        <dbReference type="SAM" id="Phobius"/>
    </source>
</evidence>
<dbReference type="Proteomes" id="UP000319650">
    <property type="component" value="Unassembled WGS sequence"/>
</dbReference>
<comment type="caution">
    <text evidence="2">The sequence shown here is derived from an EMBL/GenBank/DDBJ whole genome shotgun (WGS) entry which is preliminary data.</text>
</comment>
<evidence type="ECO:0000313" key="3">
    <source>
        <dbReference type="Proteomes" id="UP000319650"/>
    </source>
</evidence>
<protein>
    <submittedName>
        <fullName evidence="2">Addiction module toxin RelE</fullName>
    </submittedName>
</protein>
<organism evidence="2 3">
    <name type="scientific">Helicobacter pylori</name>
    <name type="common">Campylobacter pylori</name>
    <dbReference type="NCBI Taxonomy" id="210"/>
    <lineage>
        <taxon>Bacteria</taxon>
        <taxon>Pseudomonadati</taxon>
        <taxon>Campylobacterota</taxon>
        <taxon>Epsilonproteobacteria</taxon>
        <taxon>Campylobacterales</taxon>
        <taxon>Helicobacteraceae</taxon>
        <taxon>Helicobacter</taxon>
    </lineage>
</organism>
<evidence type="ECO:0000313" key="2">
    <source>
        <dbReference type="EMBL" id="OOQ41173.1"/>
    </source>
</evidence>
<name>A0A4Y4XNA1_HELPX</name>
<reference evidence="2 3" key="1">
    <citation type="journal article" date="2017" name="Front. Cell. Infect. Microbiol.">
        <title>Whole Genome Sequence and Phylogenetic Analysis Show Helicobacter pylori Strains from Latin America Have Followed a Unique Evolution Pathway.</title>
        <authorList>
            <person name="Munoz-Ramirez Z.Y."/>
            <person name="Mendez-Tenorio A."/>
            <person name="Kato I."/>
            <person name="Bravo M.M."/>
            <person name="Rizzato C."/>
            <person name="Thorell K."/>
            <person name="Torres R.C."/>
            <person name="Aviles-Jimenez F."/>
            <person name="Camorlinga M."/>
            <person name="Canzian F."/>
            <person name="Torres J."/>
        </authorList>
    </citation>
    <scope>NUCLEOTIDE SEQUENCE [LARGE SCALE GENOMIC DNA]</scope>
    <source>
        <strain evidence="2 3">CM22351</strain>
    </source>
</reference>
<feature type="transmembrane region" description="Helical" evidence="1">
    <location>
        <begin position="36"/>
        <end position="60"/>
    </location>
</feature>
<sequence length="70" mass="8416">MSLVFKDFHKLAKIYIAHFLATKFLHRFHVQVFKNLVLVFFFKSKPPFFCVLLAIIRFFNQKPTTSSHKR</sequence>
<accession>A0A4Y4XNA1</accession>
<dbReference type="AlphaFoldDB" id="A0A4Y4XNA1"/>
<keyword evidence="1" id="KW-0472">Membrane</keyword>
<dbReference type="EMBL" id="MUPN01000216">
    <property type="protein sequence ID" value="OOQ41173.1"/>
    <property type="molecule type" value="Genomic_DNA"/>
</dbReference>
<gene>
    <name evidence="2" type="ORF">B0X64_01815</name>
</gene>
<keyword evidence="1" id="KW-0812">Transmembrane</keyword>
<proteinExistence type="predicted"/>